<protein>
    <submittedName>
        <fullName evidence="2">Uncharacterized protein</fullName>
    </submittedName>
</protein>
<accession>A0A915L633</accession>
<dbReference type="WBParaSite" id="nRc.2.0.1.t46232-RA">
    <property type="protein sequence ID" value="nRc.2.0.1.t46232-RA"/>
    <property type="gene ID" value="nRc.2.0.1.g46232"/>
</dbReference>
<sequence>MTTNDHRDVHLAAEVQNYVIAENLTDVTFDAVLVFPLSIKEDDESAAVTSFLSIRAAIAWQLSKQSTRFVVTTQQPKSIGVLALQSSQKCESFNAMWTTVDEVAQK</sequence>
<dbReference type="AlphaFoldDB" id="A0A915L633"/>
<reference evidence="2" key="1">
    <citation type="submission" date="2022-11" db="UniProtKB">
        <authorList>
            <consortium name="WormBaseParasite"/>
        </authorList>
    </citation>
    <scope>IDENTIFICATION</scope>
</reference>
<name>A0A915L633_ROMCU</name>
<organism evidence="1 2">
    <name type="scientific">Romanomermis culicivorax</name>
    <name type="common">Nematode worm</name>
    <dbReference type="NCBI Taxonomy" id="13658"/>
    <lineage>
        <taxon>Eukaryota</taxon>
        <taxon>Metazoa</taxon>
        <taxon>Ecdysozoa</taxon>
        <taxon>Nematoda</taxon>
        <taxon>Enoplea</taxon>
        <taxon>Dorylaimia</taxon>
        <taxon>Mermithida</taxon>
        <taxon>Mermithoidea</taxon>
        <taxon>Mermithidae</taxon>
        <taxon>Romanomermis</taxon>
    </lineage>
</organism>
<keyword evidence="1" id="KW-1185">Reference proteome</keyword>
<proteinExistence type="predicted"/>
<dbReference type="Proteomes" id="UP000887565">
    <property type="component" value="Unplaced"/>
</dbReference>
<evidence type="ECO:0000313" key="2">
    <source>
        <dbReference type="WBParaSite" id="nRc.2.0.1.t46232-RA"/>
    </source>
</evidence>
<evidence type="ECO:0000313" key="1">
    <source>
        <dbReference type="Proteomes" id="UP000887565"/>
    </source>
</evidence>